<dbReference type="Proteomes" id="UP000233837">
    <property type="component" value="Unassembled WGS sequence"/>
</dbReference>
<proteinExistence type="inferred from homology"/>
<reference evidence="6 7" key="1">
    <citation type="journal article" date="2016" name="Sci. Rep.">
        <title>The Dendrobium catenatum Lindl. genome sequence provides insights into polysaccharide synthase, floral development and adaptive evolution.</title>
        <authorList>
            <person name="Zhang G.Q."/>
            <person name="Xu Q."/>
            <person name="Bian C."/>
            <person name="Tsai W.C."/>
            <person name="Yeh C.M."/>
            <person name="Liu K.W."/>
            <person name="Yoshida K."/>
            <person name="Zhang L.S."/>
            <person name="Chang S.B."/>
            <person name="Chen F."/>
            <person name="Shi Y."/>
            <person name="Su Y.Y."/>
            <person name="Zhang Y.Q."/>
            <person name="Chen L.J."/>
            <person name="Yin Y."/>
            <person name="Lin M."/>
            <person name="Huang H."/>
            <person name="Deng H."/>
            <person name="Wang Z.W."/>
            <person name="Zhu S.L."/>
            <person name="Zhao X."/>
            <person name="Deng C."/>
            <person name="Niu S.C."/>
            <person name="Huang J."/>
            <person name="Wang M."/>
            <person name="Liu G.H."/>
            <person name="Yang H.J."/>
            <person name="Xiao X.J."/>
            <person name="Hsiao Y.Y."/>
            <person name="Wu W.L."/>
            <person name="Chen Y.Y."/>
            <person name="Mitsuda N."/>
            <person name="Ohme-Takagi M."/>
            <person name="Luo Y.B."/>
            <person name="Van de Peer Y."/>
            <person name="Liu Z.J."/>
        </authorList>
    </citation>
    <scope>NUCLEOTIDE SEQUENCE [LARGE SCALE GENOMIC DNA]</scope>
    <source>
        <tissue evidence="6">The whole plant</tissue>
    </source>
</reference>
<reference evidence="6 7" key="2">
    <citation type="journal article" date="2017" name="Nature">
        <title>The Apostasia genome and the evolution of orchids.</title>
        <authorList>
            <person name="Zhang G.Q."/>
            <person name="Liu K.W."/>
            <person name="Li Z."/>
            <person name="Lohaus R."/>
            <person name="Hsiao Y.Y."/>
            <person name="Niu S.C."/>
            <person name="Wang J.Y."/>
            <person name="Lin Y.C."/>
            <person name="Xu Q."/>
            <person name="Chen L.J."/>
            <person name="Yoshida K."/>
            <person name="Fujiwara S."/>
            <person name="Wang Z.W."/>
            <person name="Zhang Y.Q."/>
            <person name="Mitsuda N."/>
            <person name="Wang M."/>
            <person name="Liu G.H."/>
            <person name="Pecoraro L."/>
            <person name="Huang H.X."/>
            <person name="Xiao X.J."/>
            <person name="Lin M."/>
            <person name="Wu X.Y."/>
            <person name="Wu W.L."/>
            <person name="Chen Y.Y."/>
            <person name="Chang S.B."/>
            <person name="Sakamoto S."/>
            <person name="Ohme-Takagi M."/>
            <person name="Yagi M."/>
            <person name="Zeng S.J."/>
            <person name="Shen C.Y."/>
            <person name="Yeh C.M."/>
            <person name="Luo Y.B."/>
            <person name="Tsai W.C."/>
            <person name="Van de Peer Y."/>
            <person name="Liu Z.J."/>
        </authorList>
    </citation>
    <scope>NUCLEOTIDE SEQUENCE [LARGE SCALE GENOMIC DNA]</scope>
    <source>
        <tissue evidence="6">The whole plant</tissue>
    </source>
</reference>
<evidence type="ECO:0000313" key="7">
    <source>
        <dbReference type="Proteomes" id="UP000233837"/>
    </source>
</evidence>
<accession>A0A2I0VUP5</accession>
<keyword evidence="7" id="KW-1185">Reference proteome</keyword>
<evidence type="ECO:0000256" key="4">
    <source>
        <dbReference type="SAM" id="MobiDB-lite"/>
    </source>
</evidence>
<organism evidence="6 7">
    <name type="scientific">Dendrobium catenatum</name>
    <dbReference type="NCBI Taxonomy" id="906689"/>
    <lineage>
        <taxon>Eukaryota</taxon>
        <taxon>Viridiplantae</taxon>
        <taxon>Streptophyta</taxon>
        <taxon>Embryophyta</taxon>
        <taxon>Tracheophyta</taxon>
        <taxon>Spermatophyta</taxon>
        <taxon>Magnoliopsida</taxon>
        <taxon>Liliopsida</taxon>
        <taxon>Asparagales</taxon>
        <taxon>Orchidaceae</taxon>
        <taxon>Epidendroideae</taxon>
        <taxon>Malaxideae</taxon>
        <taxon>Dendrobiinae</taxon>
        <taxon>Dendrobium</taxon>
    </lineage>
</organism>
<dbReference type="InterPro" id="IPR007650">
    <property type="entry name" value="Zf-FLZ_dom"/>
</dbReference>
<dbReference type="GO" id="GO:0046872">
    <property type="term" value="F:metal ion binding"/>
    <property type="evidence" value="ECO:0007669"/>
    <property type="project" value="UniProtKB-KW"/>
</dbReference>
<feature type="zinc finger region" description="FLZ-type" evidence="3">
    <location>
        <begin position="268"/>
        <end position="312"/>
    </location>
</feature>
<sequence>MLRRRSNLASDSCFSSNSMDKIKSSTLFNVPGLFVGFTGKGLQDSDSAKSPTSPLDHRLFSNFSSSFVRSPRSPGRSWDCSRVGLGLVDSLSDEKGLLSPERKNILLGSQMRIVNIPSSKPTNLSPNMARSQFSPFGSYENIESCITDKAQQIYHNPKPSSDVFISDSKSSNLCSLPNLFSGSLPVSSGSINGFMGSLSASEIELSEDYTCIICHGPNPKTTHIFGDCILEDYMNESLDSKNKQGEEEGGSHWIVKSLESSPSFTSNDFLSFCCFCKKKLEVGKDIYMYRGEKAFCSFNCREQEMLFEEELEMEKPATGPFDSPSSSSFHEDLFL</sequence>
<comment type="similarity">
    <text evidence="1">Belongs to the FLZ family.</text>
</comment>
<dbReference type="PANTHER" id="PTHR46868">
    <property type="entry name" value="FCS-LIKE ZINC FINGER 11"/>
    <property type="match status" value="1"/>
</dbReference>
<evidence type="ECO:0000259" key="5">
    <source>
        <dbReference type="PROSITE" id="PS51795"/>
    </source>
</evidence>
<dbReference type="Pfam" id="PF04570">
    <property type="entry name" value="zf-FLZ"/>
    <property type="match status" value="1"/>
</dbReference>
<feature type="region of interest" description="Disordered" evidence="4">
    <location>
        <begin position="312"/>
        <end position="335"/>
    </location>
</feature>
<dbReference type="PANTHER" id="PTHR46868:SF3">
    <property type="entry name" value="FCS-LIKE ZINC FINGER 11"/>
    <property type="match status" value="1"/>
</dbReference>
<dbReference type="EMBL" id="KZ503219">
    <property type="protein sequence ID" value="PKU67119.1"/>
    <property type="molecule type" value="Genomic_DNA"/>
</dbReference>
<name>A0A2I0VUP5_9ASPA</name>
<dbReference type="AlphaFoldDB" id="A0A2I0VUP5"/>
<dbReference type="OrthoDB" id="685855at2759"/>
<keyword evidence="2" id="KW-0479">Metal-binding</keyword>
<evidence type="ECO:0000256" key="3">
    <source>
        <dbReference type="PROSITE-ProRule" id="PRU01131"/>
    </source>
</evidence>
<evidence type="ECO:0000256" key="1">
    <source>
        <dbReference type="ARBA" id="ARBA00009374"/>
    </source>
</evidence>
<dbReference type="PROSITE" id="PS51795">
    <property type="entry name" value="ZF_FLZ"/>
    <property type="match status" value="1"/>
</dbReference>
<evidence type="ECO:0000256" key="2">
    <source>
        <dbReference type="ARBA" id="ARBA00022723"/>
    </source>
</evidence>
<feature type="domain" description="FLZ-type" evidence="5">
    <location>
        <begin position="268"/>
        <end position="312"/>
    </location>
</feature>
<dbReference type="InterPro" id="IPR044585">
    <property type="entry name" value="FLZ10/11"/>
</dbReference>
<evidence type="ECO:0000313" key="6">
    <source>
        <dbReference type="EMBL" id="PKU67119.1"/>
    </source>
</evidence>
<protein>
    <recommendedName>
        <fullName evidence="5">FLZ-type domain-containing protein</fullName>
    </recommendedName>
</protein>
<gene>
    <name evidence="6" type="ORF">MA16_Dca012980</name>
</gene>